<reference evidence="1 2" key="1">
    <citation type="submission" date="2017-02" db="EMBL/GenBank/DDBJ databases">
        <title>Comparative genomic analysis of Brazilian Leptospira kirschneri strains of different serogroups.</title>
        <authorList>
            <person name="Moreno L.Z."/>
            <person name="Miraglia F."/>
            <person name="Kremer F.S."/>
            <person name="Eslabao M.R."/>
            <person name="Lilenbaum W."/>
            <person name="Dellagostin O.A."/>
            <person name="Moreno A.M."/>
        </authorList>
    </citation>
    <scope>NUCLEOTIDE SEQUENCE [LARGE SCALE GENOMIC DNA]</scope>
    <source>
        <strain evidence="1 2">M110/06</strain>
    </source>
</reference>
<comment type="caution">
    <text evidence="1">The sequence shown here is derived from an EMBL/GenBank/DDBJ whole genome shotgun (WGS) entry which is preliminary data.</text>
</comment>
<sequence length="59" mass="7050">MKCQRCSFQSFVIVPTIQFRDIQFQVTLLRILMFFPLKNSFQKPKNVGIITIFDFTVKF</sequence>
<dbReference type="AlphaFoldDB" id="A0A1T1DHU7"/>
<evidence type="ECO:0000313" key="1">
    <source>
        <dbReference type="EMBL" id="OOV40290.1"/>
    </source>
</evidence>
<dbReference type="Proteomes" id="UP000191008">
    <property type="component" value="Unassembled WGS sequence"/>
</dbReference>
<proteinExistence type="predicted"/>
<name>A0A1T1DHU7_9LEPT</name>
<accession>A0A1T1DHU7</accession>
<organism evidence="1 2">
    <name type="scientific">Leptospira kirschneri serovar Pomona</name>
    <dbReference type="NCBI Taxonomy" id="561005"/>
    <lineage>
        <taxon>Bacteria</taxon>
        <taxon>Pseudomonadati</taxon>
        <taxon>Spirochaetota</taxon>
        <taxon>Spirochaetia</taxon>
        <taxon>Leptospirales</taxon>
        <taxon>Leptospiraceae</taxon>
        <taxon>Leptospira</taxon>
    </lineage>
</organism>
<gene>
    <name evidence="1" type="ORF">B1J93_18375</name>
</gene>
<dbReference type="EMBL" id="MVIT01000077">
    <property type="protein sequence ID" value="OOV40290.1"/>
    <property type="molecule type" value="Genomic_DNA"/>
</dbReference>
<evidence type="ECO:0000313" key="2">
    <source>
        <dbReference type="Proteomes" id="UP000191008"/>
    </source>
</evidence>
<protein>
    <submittedName>
        <fullName evidence="1">Uncharacterized protein</fullName>
    </submittedName>
</protein>